<feature type="domain" description="Dinitrogenase iron-molybdenum cofactor biosynthesis" evidence="3">
    <location>
        <begin position="11"/>
        <end position="102"/>
    </location>
</feature>
<dbReference type="EMBL" id="AP025592">
    <property type="protein sequence ID" value="BDG10846.1"/>
    <property type="molecule type" value="Genomic_DNA"/>
</dbReference>
<dbReference type="InterPro" id="IPR051840">
    <property type="entry name" value="NifX/NifY_domain"/>
</dbReference>
<name>A0ABN6NEB5_9BACT</name>
<reference evidence="5" key="1">
    <citation type="journal article" date="2022" name="Int. J. Syst. Evol. Microbiol.">
        <title>Anaeromyxobacter oryzae sp. nov., Anaeromyxobacter diazotrophicus sp. nov. and Anaeromyxobacter paludicola sp. nov., isolated from paddy soils.</title>
        <authorList>
            <person name="Itoh H."/>
            <person name="Xu Z."/>
            <person name="Mise K."/>
            <person name="Masuda Y."/>
            <person name="Ushijima N."/>
            <person name="Hayakawa C."/>
            <person name="Shiratori Y."/>
            <person name="Senoo K."/>
        </authorList>
    </citation>
    <scope>NUCLEOTIDE SEQUENCE [LARGE SCALE GENOMIC DNA]</scope>
    <source>
        <strain evidence="5">Red630</strain>
    </source>
</reference>
<dbReference type="Pfam" id="PF02579">
    <property type="entry name" value="Nitro_FeMo-Co"/>
    <property type="match status" value="1"/>
</dbReference>
<dbReference type="CDD" id="cd00853">
    <property type="entry name" value="NifX"/>
    <property type="match status" value="1"/>
</dbReference>
<protein>
    <submittedName>
        <fullName evidence="4">Nitrogen fixation protein NifX</fullName>
    </submittedName>
</protein>
<dbReference type="PANTHER" id="PTHR33937">
    <property type="entry name" value="IRON-MOLYBDENUM PROTEIN-RELATED-RELATED"/>
    <property type="match status" value="1"/>
</dbReference>
<evidence type="ECO:0000256" key="1">
    <source>
        <dbReference type="ARBA" id="ARBA00010285"/>
    </source>
</evidence>
<dbReference type="Proteomes" id="UP001162734">
    <property type="component" value="Chromosome"/>
</dbReference>
<keyword evidence="5" id="KW-1185">Reference proteome</keyword>
<evidence type="ECO:0000259" key="3">
    <source>
        <dbReference type="Pfam" id="PF02579"/>
    </source>
</evidence>
<dbReference type="PANTHER" id="PTHR33937:SF1">
    <property type="entry name" value="IRON-MOLIBDENUM COFACTOR PROCESSING PROTEIN"/>
    <property type="match status" value="1"/>
</dbReference>
<evidence type="ECO:0000313" key="4">
    <source>
        <dbReference type="EMBL" id="BDG10846.1"/>
    </source>
</evidence>
<dbReference type="SUPFAM" id="SSF53146">
    <property type="entry name" value="Nitrogenase accessory factor-like"/>
    <property type="match status" value="1"/>
</dbReference>
<dbReference type="InterPro" id="IPR003731">
    <property type="entry name" value="Di-Nase_FeMo-co_biosynth"/>
</dbReference>
<dbReference type="NCBIfam" id="TIGR02663">
    <property type="entry name" value="nifX"/>
    <property type="match status" value="1"/>
</dbReference>
<gene>
    <name evidence="4" type="primary">nifX_2</name>
    <name evidence="4" type="ORF">AMPC_39590</name>
</gene>
<dbReference type="InterPro" id="IPR036105">
    <property type="entry name" value="DiNase_FeMo-co_biosyn_sf"/>
</dbReference>
<evidence type="ECO:0000313" key="5">
    <source>
        <dbReference type="Proteomes" id="UP001162734"/>
    </source>
</evidence>
<dbReference type="RefSeq" id="WP_248343427.1">
    <property type="nucleotide sequence ID" value="NZ_AP025592.1"/>
</dbReference>
<evidence type="ECO:0000256" key="2">
    <source>
        <dbReference type="ARBA" id="ARBA00023231"/>
    </source>
</evidence>
<sequence length="139" mass="14958">MKVAFTTQDLETVDAHFGWTPHLAIYDVRPSGHRHLVTVDLPQAAEDGGEEKLAARLEALEGCAVLVTSAIGTGAVARVSARGVHPIKVPDREPILRSLDRLCAVLAGTPPPWLRRLLLREEVSALDLSRRAGGEEGTP</sequence>
<comment type="similarity">
    <text evidence="1">Belongs to the NifX/NifY family.</text>
</comment>
<organism evidence="4 5">
    <name type="scientific">Anaeromyxobacter paludicola</name>
    <dbReference type="NCBI Taxonomy" id="2918171"/>
    <lineage>
        <taxon>Bacteria</taxon>
        <taxon>Pseudomonadati</taxon>
        <taxon>Myxococcota</taxon>
        <taxon>Myxococcia</taxon>
        <taxon>Myxococcales</taxon>
        <taxon>Cystobacterineae</taxon>
        <taxon>Anaeromyxobacteraceae</taxon>
        <taxon>Anaeromyxobacter</taxon>
    </lineage>
</organism>
<dbReference type="InterPro" id="IPR034169">
    <property type="entry name" value="NifX-like"/>
</dbReference>
<accession>A0ABN6NEB5</accession>
<dbReference type="InterPro" id="IPR013480">
    <property type="entry name" value="NifX"/>
</dbReference>
<keyword evidence="2" id="KW-0535">Nitrogen fixation</keyword>
<dbReference type="Gene3D" id="3.30.420.130">
    <property type="entry name" value="Dinitrogenase iron-molybdenum cofactor biosynthesis domain"/>
    <property type="match status" value="1"/>
</dbReference>
<proteinExistence type="inferred from homology"/>